<dbReference type="SUPFAM" id="SSF82866">
    <property type="entry name" value="Multidrug efflux transporter AcrB transmembrane domain"/>
    <property type="match status" value="2"/>
</dbReference>
<dbReference type="EMBL" id="NXLT01000001">
    <property type="protein sequence ID" value="RDU68315.1"/>
    <property type="molecule type" value="Genomic_DNA"/>
</dbReference>
<protein>
    <recommendedName>
        <fullName evidence="4">Membrane transport protein MMPL domain-containing protein</fullName>
    </recommendedName>
</protein>
<feature type="transmembrane region" description="Helical" evidence="1">
    <location>
        <begin position="620"/>
        <end position="639"/>
    </location>
</feature>
<evidence type="ECO:0008006" key="4">
    <source>
        <dbReference type="Google" id="ProtNLM"/>
    </source>
</evidence>
<feature type="transmembrane region" description="Helical" evidence="1">
    <location>
        <begin position="7"/>
        <end position="24"/>
    </location>
</feature>
<feature type="transmembrane region" description="Helical" evidence="1">
    <location>
        <begin position="268"/>
        <end position="286"/>
    </location>
</feature>
<proteinExistence type="predicted"/>
<feature type="transmembrane region" description="Helical" evidence="1">
    <location>
        <begin position="292"/>
        <end position="311"/>
    </location>
</feature>
<sequence length="753" mass="84968">MRIWLKYCNIILCVIAAIFGIFVFPHNKITQEVLDLFPNNAQREIIDVYREFSSSRYVLVVSKGFDENSKNTLESFLQRAQSLPNVATTFTHTKTPQALQDFITTHYIAFAYPRTNPPQVAYTPTYITTHITQGVQTLLQTNNAQDTNHNNTHITQDSATQEGSFNPYDPLDLFYLPPQEQQAFIAKDYGFLGIVELRSIESNAIQRTITDFESLAKDFPTIRYFSQNFMDSINLSLTLKETGFLLTFSSIVFILLYFVIIRIPMLTLNSIATLVFANIVAMFVVANVYPHVTIMALTFGMGISNIAIDYMMHHNFFGLYATKHRTFNYPVFYGYLTTIIGFATCLFIPFPLLAQLSLYAIVSLSISYGMFAFVYPRIGFKNPRFFPTLAKWRTLKIPVLWFFMLCAINTGIIATHLHTDFDLSKLGYYNKDLEIERDFFANAYDQDTSHILLSHQNTQGLIALANTLQNALDSNNHNTIIPLSLFPDTKRLKAQETFLQSPTIQQNIATLQRVLPSIRASILAHSSPDTHQAISTLFDDMTKAYNLNKLQDLYNLTPAMLDEMGFRIITHNGLLYYLANIHTQNLAFIQEFAKDTQIQNLGNIQTQSLQTLLSHITDSLYVPMFVVLGIALCAMLITIAISAKGAFLECAIFVLFPLSSALCVISLHTPLNILHLFGLLILVVVSVDYGIYATKEGLNLRTMHAIFFSAITTGVSFGILMLGNTKAIVSFGEVLFVGMMCILALLFLLKKKP</sequence>
<dbReference type="OrthoDB" id="5337472at2"/>
<evidence type="ECO:0000313" key="2">
    <source>
        <dbReference type="EMBL" id="RDU68315.1"/>
    </source>
</evidence>
<accession>A0A3D8ITT6</accession>
<keyword evidence="1" id="KW-0472">Membrane</keyword>
<feature type="transmembrane region" description="Helical" evidence="1">
    <location>
        <begin position="704"/>
        <end position="722"/>
    </location>
</feature>
<feature type="transmembrane region" description="Helical" evidence="1">
    <location>
        <begin position="397"/>
        <end position="417"/>
    </location>
</feature>
<keyword evidence="3" id="KW-1185">Reference proteome</keyword>
<feature type="transmembrane region" description="Helical" evidence="1">
    <location>
        <begin position="356"/>
        <end position="376"/>
    </location>
</feature>
<reference evidence="2 3" key="1">
    <citation type="submission" date="2018-04" db="EMBL/GenBank/DDBJ databases">
        <title>Novel Campyloabacter and Helicobacter Species and Strains.</title>
        <authorList>
            <person name="Mannion A.J."/>
            <person name="Shen Z."/>
            <person name="Fox J.G."/>
        </authorList>
    </citation>
    <scope>NUCLEOTIDE SEQUENCE [LARGE SCALE GENOMIC DNA]</scope>
    <source>
        <strain evidence="2 3">MIT 12-6600</strain>
    </source>
</reference>
<keyword evidence="1" id="KW-0812">Transmembrane</keyword>
<keyword evidence="1" id="KW-1133">Transmembrane helix</keyword>
<evidence type="ECO:0000313" key="3">
    <source>
        <dbReference type="Proteomes" id="UP000256514"/>
    </source>
</evidence>
<feature type="transmembrane region" description="Helical" evidence="1">
    <location>
        <begin position="646"/>
        <end position="667"/>
    </location>
</feature>
<dbReference type="RefSeq" id="WP_115570275.1">
    <property type="nucleotide sequence ID" value="NZ_NXLT01000001.1"/>
</dbReference>
<gene>
    <name evidence="2" type="ORF">CQA54_00400</name>
</gene>
<dbReference type="AlphaFoldDB" id="A0A3D8ITT6"/>
<comment type="caution">
    <text evidence="2">The sequence shown here is derived from an EMBL/GenBank/DDBJ whole genome shotgun (WGS) entry which is preliminary data.</text>
</comment>
<evidence type="ECO:0000256" key="1">
    <source>
        <dbReference type="SAM" id="Phobius"/>
    </source>
</evidence>
<feature type="transmembrane region" description="Helical" evidence="1">
    <location>
        <begin position="332"/>
        <end position="350"/>
    </location>
</feature>
<feature type="transmembrane region" description="Helical" evidence="1">
    <location>
        <begin position="728"/>
        <end position="749"/>
    </location>
</feature>
<feature type="transmembrane region" description="Helical" evidence="1">
    <location>
        <begin position="673"/>
        <end position="692"/>
    </location>
</feature>
<name>A0A3D8ITT6_9HELI</name>
<dbReference type="Proteomes" id="UP000256514">
    <property type="component" value="Unassembled WGS sequence"/>
</dbReference>
<organism evidence="2 3">
    <name type="scientific">Helicobacter equorum</name>
    <dbReference type="NCBI Taxonomy" id="361872"/>
    <lineage>
        <taxon>Bacteria</taxon>
        <taxon>Pseudomonadati</taxon>
        <taxon>Campylobacterota</taxon>
        <taxon>Epsilonproteobacteria</taxon>
        <taxon>Campylobacterales</taxon>
        <taxon>Helicobacteraceae</taxon>
        <taxon>Helicobacter</taxon>
    </lineage>
</organism>
<feature type="transmembrane region" description="Helical" evidence="1">
    <location>
        <begin position="243"/>
        <end position="261"/>
    </location>
</feature>